<evidence type="ECO:0000256" key="1">
    <source>
        <dbReference type="ARBA" id="ARBA00004141"/>
    </source>
</evidence>
<dbReference type="InterPro" id="IPR012340">
    <property type="entry name" value="NA-bd_OB-fold"/>
</dbReference>
<dbReference type="PANTHER" id="PTHR33507">
    <property type="entry name" value="INNER MEMBRANE PROTEIN YBBJ"/>
    <property type="match status" value="1"/>
</dbReference>
<accession>A0A7W9FL94</accession>
<dbReference type="PANTHER" id="PTHR33507:SF3">
    <property type="entry name" value="INNER MEMBRANE PROTEIN YBBJ"/>
    <property type="match status" value="1"/>
</dbReference>
<evidence type="ECO:0000313" key="7">
    <source>
        <dbReference type="EMBL" id="MBB5752519.1"/>
    </source>
</evidence>
<dbReference type="RefSeq" id="WP_183854396.1">
    <property type="nucleotide sequence ID" value="NZ_JACHOO010000003.1"/>
</dbReference>
<dbReference type="Pfam" id="PF01957">
    <property type="entry name" value="NfeD"/>
    <property type="match status" value="1"/>
</dbReference>
<comment type="subcellular location">
    <subcellularLocation>
        <location evidence="1">Membrane</location>
        <topology evidence="1">Multi-pass membrane protein</topology>
    </subcellularLocation>
</comment>
<gene>
    <name evidence="7" type="ORF">GGQ63_001573</name>
</gene>
<evidence type="ECO:0000313" key="8">
    <source>
        <dbReference type="Proteomes" id="UP000523821"/>
    </source>
</evidence>
<protein>
    <recommendedName>
        <fullName evidence="6">NfeD-like C-terminal domain-containing protein</fullName>
    </recommendedName>
</protein>
<keyword evidence="8" id="KW-1185">Reference proteome</keyword>
<dbReference type="InterPro" id="IPR052165">
    <property type="entry name" value="Membrane_assoc_protease"/>
</dbReference>
<feature type="transmembrane region" description="Helical" evidence="5">
    <location>
        <begin position="31"/>
        <end position="50"/>
    </location>
</feature>
<keyword evidence="4 5" id="KW-0472">Membrane</keyword>
<evidence type="ECO:0000256" key="5">
    <source>
        <dbReference type="SAM" id="Phobius"/>
    </source>
</evidence>
<organism evidence="7 8">
    <name type="scientific">Prosthecomicrobium pneumaticum</name>
    <dbReference type="NCBI Taxonomy" id="81895"/>
    <lineage>
        <taxon>Bacteria</taxon>
        <taxon>Pseudomonadati</taxon>
        <taxon>Pseudomonadota</taxon>
        <taxon>Alphaproteobacteria</taxon>
        <taxon>Hyphomicrobiales</taxon>
        <taxon>Kaistiaceae</taxon>
        <taxon>Prosthecomicrobium</taxon>
    </lineage>
</organism>
<feature type="domain" description="NfeD-like C-terminal" evidence="6">
    <location>
        <begin position="94"/>
        <end position="147"/>
    </location>
</feature>
<dbReference type="EMBL" id="JACHOO010000003">
    <property type="protein sequence ID" value="MBB5752519.1"/>
    <property type="molecule type" value="Genomic_DNA"/>
</dbReference>
<evidence type="ECO:0000256" key="3">
    <source>
        <dbReference type="ARBA" id="ARBA00022989"/>
    </source>
</evidence>
<proteinExistence type="predicted"/>
<dbReference type="Gene3D" id="2.40.50.140">
    <property type="entry name" value="Nucleic acid-binding proteins"/>
    <property type="match status" value="1"/>
</dbReference>
<evidence type="ECO:0000259" key="6">
    <source>
        <dbReference type="Pfam" id="PF01957"/>
    </source>
</evidence>
<dbReference type="InterPro" id="IPR002810">
    <property type="entry name" value="NfeD-like_C"/>
</dbReference>
<feature type="transmembrane region" description="Helical" evidence="5">
    <location>
        <begin position="56"/>
        <end position="76"/>
    </location>
</feature>
<feature type="transmembrane region" description="Helical" evidence="5">
    <location>
        <begin position="6"/>
        <end position="24"/>
    </location>
</feature>
<name>A0A7W9FL94_9HYPH</name>
<keyword evidence="3 5" id="KW-1133">Transmembrane helix</keyword>
<evidence type="ECO:0000256" key="4">
    <source>
        <dbReference type="ARBA" id="ARBA00023136"/>
    </source>
</evidence>
<sequence>MILQAIAALGAWSWVVLGLVLLGLEILVPGTFFLWFGVAAALVGVAALLVDFAWQAQAIAFVVLAVALVLLGRRFFAGAGQRGAQPLLNDRPTRLIGRTYPLAEAIENGTGRVRIDDSVWRVRGPDLPAGTRVRITGHDGAVLTVEPAP</sequence>
<reference evidence="7 8" key="1">
    <citation type="submission" date="2020-08" db="EMBL/GenBank/DDBJ databases">
        <title>Genomic Encyclopedia of Type Strains, Phase IV (KMG-IV): sequencing the most valuable type-strain genomes for metagenomic binning, comparative biology and taxonomic classification.</title>
        <authorList>
            <person name="Goeker M."/>
        </authorList>
    </citation>
    <scope>NUCLEOTIDE SEQUENCE [LARGE SCALE GENOMIC DNA]</scope>
    <source>
        <strain evidence="7 8">DSM 16268</strain>
    </source>
</reference>
<dbReference type="GO" id="GO:0005886">
    <property type="term" value="C:plasma membrane"/>
    <property type="evidence" value="ECO:0007669"/>
    <property type="project" value="TreeGrafter"/>
</dbReference>
<comment type="caution">
    <text evidence="7">The sequence shown here is derived from an EMBL/GenBank/DDBJ whole genome shotgun (WGS) entry which is preliminary data.</text>
</comment>
<dbReference type="AlphaFoldDB" id="A0A7W9FL94"/>
<evidence type="ECO:0000256" key="2">
    <source>
        <dbReference type="ARBA" id="ARBA00022692"/>
    </source>
</evidence>
<dbReference type="Proteomes" id="UP000523821">
    <property type="component" value="Unassembled WGS sequence"/>
</dbReference>
<keyword evidence="2 5" id="KW-0812">Transmembrane</keyword>